<gene>
    <name evidence="1" type="ORF">GGI25_002719</name>
</gene>
<dbReference type="OrthoDB" id="1856981at2759"/>
<dbReference type="InterPro" id="IPR009367">
    <property type="entry name" value="Elm1-like"/>
</dbReference>
<evidence type="ECO:0000313" key="2">
    <source>
        <dbReference type="Proteomes" id="UP001151518"/>
    </source>
</evidence>
<name>A0A9W8G9G1_9FUNG</name>
<accession>A0A9W8G9G1</accession>
<protein>
    <submittedName>
        <fullName evidence="1">Uncharacterized protein</fullName>
    </submittedName>
</protein>
<dbReference type="EMBL" id="JANBTW010000026">
    <property type="protein sequence ID" value="KAJ2677930.1"/>
    <property type="molecule type" value="Genomic_DNA"/>
</dbReference>
<dbReference type="AlphaFoldDB" id="A0A9W8G9G1"/>
<organism evidence="1 2">
    <name type="scientific">Coemansia spiralis</name>
    <dbReference type="NCBI Taxonomy" id="417178"/>
    <lineage>
        <taxon>Eukaryota</taxon>
        <taxon>Fungi</taxon>
        <taxon>Fungi incertae sedis</taxon>
        <taxon>Zoopagomycota</taxon>
        <taxon>Kickxellomycotina</taxon>
        <taxon>Kickxellomycetes</taxon>
        <taxon>Kickxellales</taxon>
        <taxon>Kickxellaceae</taxon>
        <taxon>Coemansia</taxon>
    </lineage>
</organism>
<reference evidence="1" key="1">
    <citation type="submission" date="2022-07" db="EMBL/GenBank/DDBJ databases">
        <title>Phylogenomic reconstructions and comparative analyses of Kickxellomycotina fungi.</title>
        <authorList>
            <person name="Reynolds N.K."/>
            <person name="Stajich J.E."/>
            <person name="Barry K."/>
            <person name="Grigoriev I.V."/>
            <person name="Crous P."/>
            <person name="Smith M.E."/>
        </authorList>
    </citation>
    <scope>NUCLEOTIDE SEQUENCE</scope>
    <source>
        <strain evidence="1">NRRL 3115</strain>
    </source>
</reference>
<proteinExistence type="predicted"/>
<comment type="caution">
    <text evidence="1">The sequence shown here is derived from an EMBL/GenBank/DDBJ whole genome shotgun (WGS) entry which is preliminary data.</text>
</comment>
<dbReference type="Proteomes" id="UP001151518">
    <property type="component" value="Unassembled WGS sequence"/>
</dbReference>
<sequence length="381" mass="42111">MACAAHPIHRGFKPHCLHKAFAATRRYTTERHSSLSQKAWVITTGNPIDDLKTTVLASALGIPFEIKQVAPPSWLPGPLRHFSSFGNAKGMLRHIQHAMEGDFPRVIIAASNDALPGLLEVKQATKGRTLSVFLGYPATKLSNIDALVLSRLDQMRLRALGPARADLDNATSTLLPFSGALPSASQQAQAIAVCIGPGMEPAGYRLLSTDVDKLATGLPQHLQIRVLLPCTIHKQIKRMVHSHLIRRLHATHKVEVLDYMLDGQPSPLGVLSSASHVIATADDIASMSMAASLHRPVYIAGMERSTSILRSYYHMLDTQNLVRRFYPTSSEYSYMIMADIDGQVDELSAIRDHEPWAKYDAQADLDKIVSFIRKRFRQLTE</sequence>
<dbReference type="Pfam" id="PF06258">
    <property type="entry name" value="Mito_fiss_Elm1"/>
    <property type="match status" value="1"/>
</dbReference>
<evidence type="ECO:0000313" key="1">
    <source>
        <dbReference type="EMBL" id="KAJ2677930.1"/>
    </source>
</evidence>